<dbReference type="AlphaFoldDB" id="A0A9X2E1X0"/>
<feature type="transmembrane region" description="Helical" evidence="1">
    <location>
        <begin position="42"/>
        <end position="62"/>
    </location>
</feature>
<keyword evidence="1" id="KW-1133">Transmembrane helix</keyword>
<dbReference type="RefSeq" id="WP_251908947.1">
    <property type="nucleotide sequence ID" value="NZ_JAMRXG010000001.1"/>
</dbReference>
<evidence type="ECO:0000313" key="2">
    <source>
        <dbReference type="EMBL" id="MCM6772070.1"/>
    </source>
</evidence>
<protein>
    <submittedName>
        <fullName evidence="2">DUF4239 domain-containing protein</fullName>
    </submittedName>
</protein>
<keyword evidence="1" id="KW-0472">Membrane</keyword>
<keyword evidence="3" id="KW-1185">Reference proteome</keyword>
<evidence type="ECO:0000313" key="3">
    <source>
        <dbReference type="Proteomes" id="UP001139157"/>
    </source>
</evidence>
<sequence>MAKVLLVAVIAATIAVLAFVIGDRLRPKSWCHAGDEVASTLALDLVKTYFTALVAFVFVLGWQQHNAAHDHTVSEAKGLVETYRAAESLPQPQRQRVQQLIRDYTDEVLTREWPLMENESRMSTASADTFETLRRTVVAIRTSDPAVSEARSKALSGIEKAAAARQDRGIDMERTVPQFMYIALCFGAGMVLLNPVLNGIRVTRRSIAMSGLLGIVVGVALLAIHDLERPYTGAIHVPQDAFQQAKADYHRIGTAPDYFGE</sequence>
<dbReference type="Proteomes" id="UP001139157">
    <property type="component" value="Unassembled WGS sequence"/>
</dbReference>
<reference evidence="2" key="1">
    <citation type="submission" date="2022-06" db="EMBL/GenBank/DDBJ databases">
        <title>Novel species in genus nocardia.</title>
        <authorList>
            <person name="Li F."/>
        </authorList>
    </citation>
    <scope>NUCLEOTIDE SEQUENCE</scope>
    <source>
        <strain evidence="2">CDC141</strain>
    </source>
</reference>
<organism evidence="2 3">
    <name type="scientific">Nocardia pulmonis</name>
    <dbReference type="NCBI Taxonomy" id="2951408"/>
    <lineage>
        <taxon>Bacteria</taxon>
        <taxon>Bacillati</taxon>
        <taxon>Actinomycetota</taxon>
        <taxon>Actinomycetes</taxon>
        <taxon>Mycobacteriales</taxon>
        <taxon>Nocardiaceae</taxon>
        <taxon>Nocardia</taxon>
    </lineage>
</organism>
<comment type="caution">
    <text evidence="2">The sequence shown here is derived from an EMBL/GenBank/DDBJ whole genome shotgun (WGS) entry which is preliminary data.</text>
</comment>
<keyword evidence="1" id="KW-0812">Transmembrane</keyword>
<feature type="transmembrane region" description="Helical" evidence="1">
    <location>
        <begin position="179"/>
        <end position="200"/>
    </location>
</feature>
<dbReference type="Pfam" id="PF14023">
    <property type="entry name" value="Bestrophin-like"/>
    <property type="match status" value="1"/>
</dbReference>
<name>A0A9X2E1X0_9NOCA</name>
<feature type="transmembrane region" description="Helical" evidence="1">
    <location>
        <begin position="206"/>
        <end position="224"/>
    </location>
</feature>
<accession>A0A9X2E1X0</accession>
<proteinExistence type="predicted"/>
<dbReference type="InterPro" id="IPR025333">
    <property type="entry name" value="DUF4239"/>
</dbReference>
<evidence type="ECO:0000256" key="1">
    <source>
        <dbReference type="SAM" id="Phobius"/>
    </source>
</evidence>
<gene>
    <name evidence="2" type="ORF">NDR86_01120</name>
</gene>
<dbReference type="EMBL" id="JAMRXG010000001">
    <property type="protein sequence ID" value="MCM6772070.1"/>
    <property type="molecule type" value="Genomic_DNA"/>
</dbReference>